<organism evidence="2 3">
    <name type="scientific">Seminavis robusta</name>
    <dbReference type="NCBI Taxonomy" id="568900"/>
    <lineage>
        <taxon>Eukaryota</taxon>
        <taxon>Sar</taxon>
        <taxon>Stramenopiles</taxon>
        <taxon>Ochrophyta</taxon>
        <taxon>Bacillariophyta</taxon>
        <taxon>Bacillariophyceae</taxon>
        <taxon>Bacillariophycidae</taxon>
        <taxon>Naviculales</taxon>
        <taxon>Naviculaceae</taxon>
        <taxon>Seminavis</taxon>
    </lineage>
</organism>
<name>A0A9N8HLD2_9STRA</name>
<sequence length="175" mass="19993">MHNMRKSVSFGEISVSELKEADTPQQNALWYNKDEIISIRKSAKSVSATEDGCTRGLELTEENIKRRLRHVQSVLELQDEHREQDLVDEKGLQRYASALSKDEAKQAQRRASLDSVNAFQLYKEEQNDSLSSFLTAASAEEYSKPTRRMSLKPVRRPSMANKSMRRISTMPKLSS</sequence>
<keyword evidence="3" id="KW-1185">Reference proteome</keyword>
<protein>
    <submittedName>
        <fullName evidence="2">Uncharacterized protein</fullName>
    </submittedName>
</protein>
<proteinExistence type="predicted"/>
<gene>
    <name evidence="2" type="ORF">SEMRO_1021_G232210.1</name>
</gene>
<reference evidence="2" key="1">
    <citation type="submission" date="2020-06" db="EMBL/GenBank/DDBJ databases">
        <authorList>
            <consortium name="Plant Systems Biology data submission"/>
        </authorList>
    </citation>
    <scope>NUCLEOTIDE SEQUENCE</scope>
    <source>
        <strain evidence="2">D6</strain>
    </source>
</reference>
<feature type="region of interest" description="Disordered" evidence="1">
    <location>
        <begin position="141"/>
        <end position="175"/>
    </location>
</feature>
<evidence type="ECO:0000313" key="2">
    <source>
        <dbReference type="EMBL" id="CAB9519488.1"/>
    </source>
</evidence>
<dbReference type="Proteomes" id="UP001153069">
    <property type="component" value="Unassembled WGS sequence"/>
</dbReference>
<accession>A0A9N8HLD2</accession>
<dbReference type="AlphaFoldDB" id="A0A9N8HLD2"/>
<feature type="compositionally biased region" description="Basic residues" evidence="1">
    <location>
        <begin position="145"/>
        <end position="155"/>
    </location>
</feature>
<dbReference type="EMBL" id="CAICTM010001019">
    <property type="protein sequence ID" value="CAB9519488.1"/>
    <property type="molecule type" value="Genomic_DNA"/>
</dbReference>
<evidence type="ECO:0000313" key="3">
    <source>
        <dbReference type="Proteomes" id="UP001153069"/>
    </source>
</evidence>
<evidence type="ECO:0000256" key="1">
    <source>
        <dbReference type="SAM" id="MobiDB-lite"/>
    </source>
</evidence>
<comment type="caution">
    <text evidence="2">The sequence shown here is derived from an EMBL/GenBank/DDBJ whole genome shotgun (WGS) entry which is preliminary data.</text>
</comment>